<dbReference type="GO" id="GO:0004673">
    <property type="term" value="F:protein histidine kinase activity"/>
    <property type="evidence" value="ECO:0007669"/>
    <property type="project" value="UniProtKB-EC"/>
</dbReference>
<evidence type="ECO:0000256" key="8">
    <source>
        <dbReference type="ARBA" id="ARBA00022643"/>
    </source>
</evidence>
<dbReference type="AlphaFoldDB" id="A0A2U8VWZ1"/>
<dbReference type="SMART" id="SM00911">
    <property type="entry name" value="HWE_HK"/>
    <property type="match status" value="1"/>
</dbReference>
<keyword evidence="15" id="KW-0843">Virulence</keyword>
<dbReference type="InterPro" id="IPR036890">
    <property type="entry name" value="HATPase_C_sf"/>
</dbReference>
<keyword evidence="13" id="KW-0067">ATP-binding</keyword>
<feature type="domain" description="PAC" evidence="18">
    <location>
        <begin position="122"/>
        <end position="174"/>
    </location>
</feature>
<dbReference type="Gene3D" id="3.30.565.10">
    <property type="entry name" value="Histidine kinase-like ATPase, C-terminal domain"/>
    <property type="match status" value="1"/>
</dbReference>
<evidence type="ECO:0000256" key="13">
    <source>
        <dbReference type="ARBA" id="ARBA00022840"/>
    </source>
</evidence>
<keyword evidence="4" id="KW-0600">Photoreceptor protein</keyword>
<dbReference type="PROSITE" id="PS50113">
    <property type="entry name" value="PAC"/>
    <property type="match status" value="1"/>
</dbReference>
<keyword evidence="6" id="KW-0716">Sensory transduction</keyword>
<dbReference type="KEGG" id="meti:DK427_19585"/>
<dbReference type="InterPro" id="IPR011102">
    <property type="entry name" value="Sig_transdc_His_kinase_HWE"/>
</dbReference>
<evidence type="ECO:0000256" key="15">
    <source>
        <dbReference type="ARBA" id="ARBA00023026"/>
    </source>
</evidence>
<keyword evidence="20" id="KW-1185">Reference proteome</keyword>
<evidence type="ECO:0000256" key="7">
    <source>
        <dbReference type="ARBA" id="ARBA00022630"/>
    </source>
</evidence>
<dbReference type="GO" id="GO:0005524">
    <property type="term" value="F:ATP binding"/>
    <property type="evidence" value="ECO:0007669"/>
    <property type="project" value="UniProtKB-KW"/>
</dbReference>
<reference evidence="19 20" key="1">
    <citation type="submission" date="2018-05" db="EMBL/GenBank/DDBJ databases">
        <title>Complete Genome Sequence of Methylobacterium sp. 17Sr1-43.</title>
        <authorList>
            <person name="Srinivasan S."/>
        </authorList>
    </citation>
    <scope>NUCLEOTIDE SEQUENCE [LARGE SCALE GENOMIC DNA]</scope>
    <source>
        <strain evidence="19 20">17Sr1-43</strain>
    </source>
</reference>
<evidence type="ECO:0000256" key="4">
    <source>
        <dbReference type="ARBA" id="ARBA00022543"/>
    </source>
</evidence>
<keyword evidence="16" id="KW-0675">Receptor</keyword>
<dbReference type="SMART" id="SM00091">
    <property type="entry name" value="PAS"/>
    <property type="match status" value="1"/>
</dbReference>
<dbReference type="OrthoDB" id="7991996at2"/>
<dbReference type="Gene3D" id="3.30.450.20">
    <property type="entry name" value="PAS domain"/>
    <property type="match status" value="1"/>
</dbReference>
<keyword evidence="8" id="KW-0288">FMN</keyword>
<evidence type="ECO:0000256" key="5">
    <source>
        <dbReference type="ARBA" id="ARBA00022553"/>
    </source>
</evidence>
<dbReference type="PANTHER" id="PTHR41523:SF8">
    <property type="entry name" value="ETHYLENE RESPONSE SENSOR PROTEIN"/>
    <property type="match status" value="1"/>
</dbReference>
<dbReference type="EMBL" id="CP029551">
    <property type="protein sequence ID" value="AWN37656.1"/>
    <property type="molecule type" value="Genomic_DNA"/>
</dbReference>
<dbReference type="InterPro" id="IPR035965">
    <property type="entry name" value="PAS-like_dom_sf"/>
</dbReference>
<accession>A0A2U8VWZ1</accession>
<evidence type="ECO:0000313" key="20">
    <source>
        <dbReference type="Proteomes" id="UP000246058"/>
    </source>
</evidence>
<dbReference type="SUPFAM" id="SSF55874">
    <property type="entry name" value="ATPase domain of HSP90 chaperone/DNA topoisomerase II/histidine kinase"/>
    <property type="match status" value="1"/>
</dbReference>
<evidence type="ECO:0000313" key="19">
    <source>
        <dbReference type="EMBL" id="AWN37656.1"/>
    </source>
</evidence>
<dbReference type="GO" id="GO:0009881">
    <property type="term" value="F:photoreceptor activity"/>
    <property type="evidence" value="ECO:0007669"/>
    <property type="project" value="UniProtKB-KW"/>
</dbReference>
<gene>
    <name evidence="19" type="ORF">DK427_19585</name>
</gene>
<dbReference type="PANTHER" id="PTHR41523">
    <property type="entry name" value="TWO-COMPONENT SYSTEM SENSOR PROTEIN"/>
    <property type="match status" value="1"/>
</dbReference>
<evidence type="ECO:0000256" key="1">
    <source>
        <dbReference type="ARBA" id="ARBA00000085"/>
    </source>
</evidence>
<dbReference type="EC" id="2.7.13.3" evidence="2"/>
<sequence length="393" mass="42947">MPSCRNSEPALRFTTCGSGEVLRVTDATNSSPLDRTRTPGHHVDPALFGVAVEAAGEAILITTPDLQDPGPVIVYVNPGFTRMTGYTREEAVGRSPRFLQGPETDRAVLDRLRAELAAGRPFHGETVNYRKDGSTYLIDWLITPMRDRAGEITHWIAIQRDITQLRQNEAQLRNAAEQRGLMLGELQHRVRSTLAAVRGLARRTGDTSLTAEDYAAHLDGRLNALTRVLGVIGQDPGAGISLESLVAEELLTNIAHEGEQAFISGPEVLLQPRAAETFGLALHELATNAVKYGALTSAQGRVTVRWWIEGEERQGADRLIFDWVETGAQHPVLAPQPGGFGMSLLQDTLPYELEAETTIAFTPQGLACRIALPVTPRVLRSVEDARSEPLRRC</sequence>
<dbReference type="SMART" id="SM00086">
    <property type="entry name" value="PAC"/>
    <property type="match status" value="1"/>
</dbReference>
<comment type="catalytic activity">
    <reaction evidence="1">
        <text>ATP + protein L-histidine = ADP + protein N-phospho-L-histidine.</text>
        <dbReference type="EC" id="2.7.13.3"/>
    </reaction>
</comment>
<keyword evidence="10" id="KW-0677">Repeat</keyword>
<dbReference type="InterPro" id="IPR000014">
    <property type="entry name" value="PAS"/>
</dbReference>
<keyword evidence="5" id="KW-0597">Phosphoprotein</keyword>
<evidence type="ECO:0000256" key="11">
    <source>
        <dbReference type="ARBA" id="ARBA00022741"/>
    </source>
</evidence>
<evidence type="ECO:0000256" key="10">
    <source>
        <dbReference type="ARBA" id="ARBA00022737"/>
    </source>
</evidence>
<evidence type="ECO:0000256" key="12">
    <source>
        <dbReference type="ARBA" id="ARBA00022777"/>
    </source>
</evidence>
<dbReference type="Pfam" id="PF07536">
    <property type="entry name" value="HWE_HK"/>
    <property type="match status" value="1"/>
</dbReference>
<evidence type="ECO:0000259" key="17">
    <source>
        <dbReference type="PROSITE" id="PS50112"/>
    </source>
</evidence>
<protein>
    <recommendedName>
        <fullName evidence="3">Blue-light-activated histidine kinase</fullName>
        <ecNumber evidence="2">2.7.13.3</ecNumber>
    </recommendedName>
</protein>
<organism evidence="19 20">
    <name type="scientific">Methylobacterium radiodurans</name>
    <dbReference type="NCBI Taxonomy" id="2202828"/>
    <lineage>
        <taxon>Bacteria</taxon>
        <taxon>Pseudomonadati</taxon>
        <taxon>Pseudomonadota</taxon>
        <taxon>Alphaproteobacteria</taxon>
        <taxon>Hyphomicrobiales</taxon>
        <taxon>Methylobacteriaceae</taxon>
        <taxon>Methylobacterium</taxon>
    </lineage>
</organism>
<keyword evidence="12 19" id="KW-0418">Kinase</keyword>
<dbReference type="CDD" id="cd00130">
    <property type="entry name" value="PAS"/>
    <property type="match status" value="1"/>
</dbReference>
<evidence type="ECO:0000256" key="16">
    <source>
        <dbReference type="ARBA" id="ARBA00023170"/>
    </source>
</evidence>
<proteinExistence type="predicted"/>
<dbReference type="NCBIfam" id="TIGR00229">
    <property type="entry name" value="sensory_box"/>
    <property type="match status" value="1"/>
</dbReference>
<keyword evidence="7" id="KW-0285">Flavoprotein</keyword>
<keyword evidence="9" id="KW-0808">Transferase</keyword>
<dbReference type="InterPro" id="IPR000700">
    <property type="entry name" value="PAS-assoc_C"/>
</dbReference>
<evidence type="ECO:0000256" key="6">
    <source>
        <dbReference type="ARBA" id="ARBA00022606"/>
    </source>
</evidence>
<dbReference type="Proteomes" id="UP000246058">
    <property type="component" value="Chromosome"/>
</dbReference>
<keyword evidence="14" id="KW-0157">Chromophore</keyword>
<evidence type="ECO:0000259" key="18">
    <source>
        <dbReference type="PROSITE" id="PS50113"/>
    </source>
</evidence>
<dbReference type="Pfam" id="PF13426">
    <property type="entry name" value="PAS_9"/>
    <property type="match status" value="1"/>
</dbReference>
<dbReference type="InterPro" id="IPR001610">
    <property type="entry name" value="PAC"/>
</dbReference>
<evidence type="ECO:0000256" key="3">
    <source>
        <dbReference type="ARBA" id="ARBA00021740"/>
    </source>
</evidence>
<evidence type="ECO:0000256" key="9">
    <source>
        <dbReference type="ARBA" id="ARBA00022679"/>
    </source>
</evidence>
<evidence type="ECO:0000256" key="2">
    <source>
        <dbReference type="ARBA" id="ARBA00012438"/>
    </source>
</evidence>
<name>A0A2U8VWZ1_9HYPH</name>
<keyword evidence="11" id="KW-0547">Nucleotide-binding</keyword>
<evidence type="ECO:0000256" key="14">
    <source>
        <dbReference type="ARBA" id="ARBA00022991"/>
    </source>
</evidence>
<dbReference type="PROSITE" id="PS50112">
    <property type="entry name" value="PAS"/>
    <property type="match status" value="1"/>
</dbReference>
<feature type="domain" description="PAS" evidence="17">
    <location>
        <begin position="44"/>
        <end position="119"/>
    </location>
</feature>
<dbReference type="SUPFAM" id="SSF55785">
    <property type="entry name" value="PYP-like sensor domain (PAS domain)"/>
    <property type="match status" value="1"/>
</dbReference>